<dbReference type="SUPFAM" id="SSF46785">
    <property type="entry name" value="Winged helix' DNA-binding domain"/>
    <property type="match status" value="1"/>
</dbReference>
<name>A0A1M7ZM80_9HYPH</name>
<organism evidence="5 6">
    <name type="scientific">Pseudoxanthobacter soli DSM 19599</name>
    <dbReference type="NCBI Taxonomy" id="1123029"/>
    <lineage>
        <taxon>Bacteria</taxon>
        <taxon>Pseudomonadati</taxon>
        <taxon>Pseudomonadota</taxon>
        <taxon>Alphaproteobacteria</taxon>
        <taxon>Hyphomicrobiales</taxon>
        <taxon>Segnochrobactraceae</taxon>
        <taxon>Pseudoxanthobacter</taxon>
    </lineage>
</organism>
<proteinExistence type="predicted"/>
<sequence>MDQVDRILDQWHRERPDLDVVPMGMFGRLKRLVTHLSAHLDRVFEAQGLNAASFDVLATLRRSGPPYALSPSVLIEWTMVTSGTMTNRIDRLERAGLVSRSPDPRDGRGSVVALTDEGFTLIDALIGEHVENQHRLIEGLDKAESAELDRLLAKWLACFEPERAIEDGDETMNARHRGRPTSA</sequence>
<keyword evidence="3" id="KW-0804">Transcription</keyword>
<keyword evidence="1" id="KW-0805">Transcription regulation</keyword>
<dbReference type="PANTHER" id="PTHR42756">
    <property type="entry name" value="TRANSCRIPTIONAL REGULATOR, MARR"/>
    <property type="match status" value="1"/>
</dbReference>
<protein>
    <submittedName>
        <fullName evidence="5">DNA-binding transcriptional regulator, MarR family</fullName>
    </submittedName>
</protein>
<evidence type="ECO:0000256" key="1">
    <source>
        <dbReference type="ARBA" id="ARBA00023015"/>
    </source>
</evidence>
<dbReference type="Gene3D" id="1.10.10.10">
    <property type="entry name" value="Winged helix-like DNA-binding domain superfamily/Winged helix DNA-binding domain"/>
    <property type="match status" value="1"/>
</dbReference>
<dbReference type="RefSeq" id="WP_073629467.1">
    <property type="nucleotide sequence ID" value="NZ_FRXO01000005.1"/>
</dbReference>
<dbReference type="PANTHER" id="PTHR42756:SF1">
    <property type="entry name" value="TRANSCRIPTIONAL REPRESSOR OF EMRAB OPERON"/>
    <property type="match status" value="1"/>
</dbReference>
<keyword evidence="2 5" id="KW-0238">DNA-binding</keyword>
<evidence type="ECO:0000313" key="6">
    <source>
        <dbReference type="Proteomes" id="UP000186406"/>
    </source>
</evidence>
<accession>A0A1M7ZM80</accession>
<dbReference type="InterPro" id="IPR036388">
    <property type="entry name" value="WH-like_DNA-bd_sf"/>
</dbReference>
<evidence type="ECO:0000256" key="2">
    <source>
        <dbReference type="ARBA" id="ARBA00023125"/>
    </source>
</evidence>
<dbReference type="Pfam" id="PF12802">
    <property type="entry name" value="MarR_2"/>
    <property type="match status" value="1"/>
</dbReference>
<feature type="domain" description="HTH marR-type" evidence="4">
    <location>
        <begin position="22"/>
        <end position="157"/>
    </location>
</feature>
<evidence type="ECO:0000259" key="4">
    <source>
        <dbReference type="PROSITE" id="PS50995"/>
    </source>
</evidence>
<dbReference type="Proteomes" id="UP000186406">
    <property type="component" value="Unassembled WGS sequence"/>
</dbReference>
<gene>
    <name evidence="5" type="ORF">SAMN02745172_02663</name>
</gene>
<dbReference type="AlphaFoldDB" id="A0A1M7ZM80"/>
<reference evidence="5 6" key="1">
    <citation type="submission" date="2016-12" db="EMBL/GenBank/DDBJ databases">
        <authorList>
            <person name="Song W.-J."/>
            <person name="Kurnit D.M."/>
        </authorList>
    </citation>
    <scope>NUCLEOTIDE SEQUENCE [LARGE SCALE GENOMIC DNA]</scope>
    <source>
        <strain evidence="5 6">DSM 19599</strain>
    </source>
</reference>
<dbReference type="InterPro" id="IPR023187">
    <property type="entry name" value="Tscrpt_reg_MarR-type_CS"/>
</dbReference>
<dbReference type="OrthoDB" id="32523at2"/>
<dbReference type="PRINTS" id="PR00598">
    <property type="entry name" value="HTHMARR"/>
</dbReference>
<dbReference type="PROSITE" id="PS50995">
    <property type="entry name" value="HTH_MARR_2"/>
    <property type="match status" value="1"/>
</dbReference>
<dbReference type="SMART" id="SM00347">
    <property type="entry name" value="HTH_MARR"/>
    <property type="match status" value="1"/>
</dbReference>
<dbReference type="InterPro" id="IPR036390">
    <property type="entry name" value="WH_DNA-bd_sf"/>
</dbReference>
<evidence type="ECO:0000256" key="3">
    <source>
        <dbReference type="ARBA" id="ARBA00023163"/>
    </source>
</evidence>
<dbReference type="EMBL" id="FRXO01000005">
    <property type="protein sequence ID" value="SHO66013.1"/>
    <property type="molecule type" value="Genomic_DNA"/>
</dbReference>
<evidence type="ECO:0000313" key="5">
    <source>
        <dbReference type="EMBL" id="SHO66013.1"/>
    </source>
</evidence>
<dbReference type="InterPro" id="IPR000835">
    <property type="entry name" value="HTH_MarR-typ"/>
</dbReference>
<dbReference type="GO" id="GO:0003677">
    <property type="term" value="F:DNA binding"/>
    <property type="evidence" value="ECO:0007669"/>
    <property type="project" value="UniProtKB-KW"/>
</dbReference>
<keyword evidence="6" id="KW-1185">Reference proteome</keyword>
<dbReference type="PROSITE" id="PS01117">
    <property type="entry name" value="HTH_MARR_1"/>
    <property type="match status" value="1"/>
</dbReference>
<dbReference type="GO" id="GO:0003700">
    <property type="term" value="F:DNA-binding transcription factor activity"/>
    <property type="evidence" value="ECO:0007669"/>
    <property type="project" value="InterPro"/>
</dbReference>